<keyword evidence="3" id="KW-0658">Purine biosynthesis</keyword>
<evidence type="ECO:0000256" key="3">
    <source>
        <dbReference type="ARBA" id="ARBA00022755"/>
    </source>
</evidence>
<dbReference type="Gene3D" id="3.40.50.720">
    <property type="entry name" value="NAD(P)-binding Rossmann-like Domain"/>
    <property type="match status" value="1"/>
</dbReference>
<dbReference type="InterPro" id="IPR020630">
    <property type="entry name" value="THF_DH/CycHdrlase_cat_dom"/>
</dbReference>
<evidence type="ECO:0000313" key="11">
    <source>
        <dbReference type="EMBL" id="MET3597910.1"/>
    </source>
</evidence>
<comment type="pathway">
    <text evidence="1">One-carbon metabolism; tetrahydrofolate interconversion.</text>
</comment>
<evidence type="ECO:0000256" key="9">
    <source>
        <dbReference type="ARBA" id="ARBA00023268"/>
    </source>
</evidence>
<evidence type="ECO:0000256" key="5">
    <source>
        <dbReference type="ARBA" id="ARBA00022857"/>
    </source>
</evidence>
<keyword evidence="8" id="KW-0486">Methionine biosynthesis</keyword>
<proteinExistence type="predicted"/>
<evidence type="ECO:0000256" key="4">
    <source>
        <dbReference type="ARBA" id="ARBA00022801"/>
    </source>
</evidence>
<keyword evidence="4" id="KW-0378">Hydrolase</keyword>
<evidence type="ECO:0000259" key="10">
    <source>
        <dbReference type="Pfam" id="PF00763"/>
    </source>
</evidence>
<dbReference type="Gene3D" id="3.40.50.10860">
    <property type="entry name" value="Leucine Dehydrogenase, chain A, domain 1"/>
    <property type="match status" value="1"/>
</dbReference>
<feature type="domain" description="Tetrahydrofolate dehydrogenase/cyclohydrolase catalytic" evidence="10">
    <location>
        <begin position="4"/>
        <end position="61"/>
    </location>
</feature>
<dbReference type="SUPFAM" id="SSF53223">
    <property type="entry name" value="Aminoacid dehydrogenase-like, N-terminal domain"/>
    <property type="match status" value="1"/>
</dbReference>
<dbReference type="InterPro" id="IPR046346">
    <property type="entry name" value="Aminoacid_DH-like_N_sf"/>
</dbReference>
<dbReference type="Pfam" id="PF00763">
    <property type="entry name" value="THF_DHG_CYH"/>
    <property type="match status" value="1"/>
</dbReference>
<reference evidence="11 12" key="1">
    <citation type="submission" date="2024-06" db="EMBL/GenBank/DDBJ databases">
        <title>Genomic Encyclopedia of Type Strains, Phase IV (KMG-IV): sequencing the most valuable type-strain genomes for metagenomic binning, comparative biology and taxonomic classification.</title>
        <authorList>
            <person name="Goeker M."/>
        </authorList>
    </citation>
    <scope>NUCLEOTIDE SEQUENCE [LARGE SCALE GENOMIC DNA]</scope>
    <source>
        <strain evidence="11 12">DSM 29846</strain>
    </source>
</reference>
<keyword evidence="7" id="KW-0368">Histidine biosynthesis</keyword>
<organism evidence="11 12">
    <name type="scientific">Mesorhizobium shonense</name>
    <dbReference type="NCBI Taxonomy" id="1209948"/>
    <lineage>
        <taxon>Bacteria</taxon>
        <taxon>Pseudomonadati</taxon>
        <taxon>Pseudomonadota</taxon>
        <taxon>Alphaproteobacteria</taxon>
        <taxon>Hyphomicrobiales</taxon>
        <taxon>Phyllobacteriaceae</taxon>
        <taxon>Mesorhizobium</taxon>
    </lineage>
</organism>
<dbReference type="InterPro" id="IPR000672">
    <property type="entry name" value="THF_DH/CycHdrlase"/>
</dbReference>
<sequence length="117" mass="12439">MRLTSIEHTLPVKTTQDEMAKLMAALNEDASIHGILVQLPLPKHLNAEAIIQSIRPDKDVDGLHVVNAGKLATGDLATGLISWTPAGAMLLVRCVQGEDLSGFNAVVIGRPLQGRSP</sequence>
<gene>
    <name evidence="11" type="ORF">ABID26_007337</name>
</gene>
<dbReference type="PANTHER" id="PTHR48099:SF5">
    <property type="entry name" value="C-1-TETRAHYDROFOLATE SYNTHASE, CYTOPLASMIC"/>
    <property type="match status" value="1"/>
</dbReference>
<keyword evidence="5" id="KW-0521">NADP</keyword>
<keyword evidence="12" id="KW-1185">Reference proteome</keyword>
<keyword evidence="2" id="KW-0028">Amino-acid biosynthesis</keyword>
<keyword evidence="6" id="KW-0560">Oxidoreductase</keyword>
<keyword evidence="9" id="KW-0511">Multifunctional enzyme</keyword>
<evidence type="ECO:0000256" key="1">
    <source>
        <dbReference type="ARBA" id="ARBA00004777"/>
    </source>
</evidence>
<evidence type="ECO:0000256" key="6">
    <source>
        <dbReference type="ARBA" id="ARBA00023002"/>
    </source>
</evidence>
<dbReference type="EMBL" id="JBEPLM010000034">
    <property type="protein sequence ID" value="MET3597910.1"/>
    <property type="molecule type" value="Genomic_DNA"/>
</dbReference>
<name>A0ABV2I4S3_9HYPH</name>
<evidence type="ECO:0000313" key="12">
    <source>
        <dbReference type="Proteomes" id="UP001549036"/>
    </source>
</evidence>
<protein>
    <submittedName>
        <fullName evidence="11">5,10-methylene-tetrahydrofolate dehydrogenase/methenyl tetrahydrofolate cyclohydrolase</fullName>
    </submittedName>
</protein>
<evidence type="ECO:0000256" key="8">
    <source>
        <dbReference type="ARBA" id="ARBA00023167"/>
    </source>
</evidence>
<comment type="caution">
    <text evidence="11">The sequence shown here is derived from an EMBL/GenBank/DDBJ whole genome shotgun (WGS) entry which is preliminary data.</text>
</comment>
<evidence type="ECO:0000256" key="2">
    <source>
        <dbReference type="ARBA" id="ARBA00022605"/>
    </source>
</evidence>
<dbReference type="Proteomes" id="UP001549036">
    <property type="component" value="Unassembled WGS sequence"/>
</dbReference>
<accession>A0ABV2I4S3</accession>
<dbReference type="PANTHER" id="PTHR48099">
    <property type="entry name" value="C-1-TETRAHYDROFOLATE SYNTHASE, CYTOPLASMIC-RELATED"/>
    <property type="match status" value="1"/>
</dbReference>
<evidence type="ECO:0000256" key="7">
    <source>
        <dbReference type="ARBA" id="ARBA00023102"/>
    </source>
</evidence>
<dbReference type="PRINTS" id="PR00085">
    <property type="entry name" value="THFDHDRGNASE"/>
</dbReference>